<dbReference type="AlphaFoldDB" id="A0A8B6GJY2"/>
<accession>A0A8B6GJY2</accession>
<keyword evidence="2" id="KW-0812">Transmembrane</keyword>
<keyword evidence="2" id="KW-1133">Transmembrane helix</keyword>
<feature type="transmembrane region" description="Helical" evidence="2">
    <location>
        <begin position="108"/>
        <end position="126"/>
    </location>
</feature>
<reference evidence="3" key="1">
    <citation type="submission" date="2018-11" db="EMBL/GenBank/DDBJ databases">
        <authorList>
            <person name="Alioto T."/>
            <person name="Alioto T."/>
        </authorList>
    </citation>
    <scope>NUCLEOTIDE SEQUENCE</scope>
</reference>
<comment type="caution">
    <text evidence="3">The sequence shown here is derived from an EMBL/GenBank/DDBJ whole genome shotgun (WGS) entry which is preliminary data.</text>
</comment>
<feature type="region of interest" description="Disordered" evidence="1">
    <location>
        <begin position="189"/>
        <end position="225"/>
    </location>
</feature>
<evidence type="ECO:0000313" key="4">
    <source>
        <dbReference type="Proteomes" id="UP000596742"/>
    </source>
</evidence>
<dbReference type="EMBL" id="UYJE01008564">
    <property type="protein sequence ID" value="VDI64881.1"/>
    <property type="molecule type" value="Genomic_DNA"/>
</dbReference>
<feature type="compositionally biased region" description="Low complexity" evidence="1">
    <location>
        <begin position="203"/>
        <end position="221"/>
    </location>
</feature>
<gene>
    <name evidence="3" type="ORF">MGAL_10B028976</name>
</gene>
<protein>
    <recommendedName>
        <fullName evidence="5">WAP domain-containing protein</fullName>
    </recommendedName>
</protein>
<evidence type="ECO:0000256" key="2">
    <source>
        <dbReference type="SAM" id="Phobius"/>
    </source>
</evidence>
<name>A0A8B6GJY2_MYTGA</name>
<organism evidence="3 4">
    <name type="scientific">Mytilus galloprovincialis</name>
    <name type="common">Mediterranean mussel</name>
    <dbReference type="NCBI Taxonomy" id="29158"/>
    <lineage>
        <taxon>Eukaryota</taxon>
        <taxon>Metazoa</taxon>
        <taxon>Spiralia</taxon>
        <taxon>Lophotrochozoa</taxon>
        <taxon>Mollusca</taxon>
        <taxon>Bivalvia</taxon>
        <taxon>Autobranchia</taxon>
        <taxon>Pteriomorphia</taxon>
        <taxon>Mytilida</taxon>
        <taxon>Mytiloidea</taxon>
        <taxon>Mytilidae</taxon>
        <taxon>Mytilinae</taxon>
        <taxon>Mytilus</taxon>
    </lineage>
</organism>
<keyword evidence="4" id="KW-1185">Reference proteome</keyword>
<sequence length="417" mass="43920">MAFRGNQNIISAGSHSNQVMVNASGDDIIASNQNQSDRAALDPVTLAIPGLSYSRVPMSSTDSQRPELYDVTTTVNRRAADNDSSIVFQVEMVPSIQDSHESQKMMRFQAIFFFIALTTVTLAVYAPTDKHALDKHGVEKVLLVENTVGRNINGRRGGGSLSVLDVIDANRRTGSRAIGTSRGIGNEFITHGSSAGRGLPGDSVGSRTSSIRGSSSGLSRALSDDGSVRNCHYGCGGDKLCSSGHKCVHEGCSSYCVDISSGRIIGSSDSFKRGNTGSETIRSSSSGLTRVLSNDDHLSSGSRISSSGLARNLDLSRNGHLETIGSSRGVSGHTGADLFDAITSRRSGLDVLDTVSLRRSGSVSAAVAGAVSQSVIGGKTGCKTDCHRDSDCPTSKYCASVNCHMICRRRRSKGYTP</sequence>
<keyword evidence="2" id="KW-0472">Membrane</keyword>
<evidence type="ECO:0000256" key="1">
    <source>
        <dbReference type="SAM" id="MobiDB-lite"/>
    </source>
</evidence>
<dbReference type="OrthoDB" id="6145251at2759"/>
<evidence type="ECO:0008006" key="5">
    <source>
        <dbReference type="Google" id="ProtNLM"/>
    </source>
</evidence>
<evidence type="ECO:0000313" key="3">
    <source>
        <dbReference type="EMBL" id="VDI64881.1"/>
    </source>
</evidence>
<proteinExistence type="predicted"/>
<dbReference type="Proteomes" id="UP000596742">
    <property type="component" value="Unassembled WGS sequence"/>
</dbReference>